<dbReference type="InParanoid" id="A0A0C3CXS9"/>
<reference evidence="1 2" key="1">
    <citation type="submission" date="2014-04" db="EMBL/GenBank/DDBJ databases">
        <authorList>
            <consortium name="DOE Joint Genome Institute"/>
            <person name="Kuo A."/>
            <person name="Martino E."/>
            <person name="Perotto S."/>
            <person name="Kohler A."/>
            <person name="Nagy L.G."/>
            <person name="Floudas D."/>
            <person name="Copeland A."/>
            <person name="Barry K.W."/>
            <person name="Cichocki N."/>
            <person name="Veneault-Fourrey C."/>
            <person name="LaButti K."/>
            <person name="Lindquist E.A."/>
            <person name="Lipzen A."/>
            <person name="Lundell T."/>
            <person name="Morin E."/>
            <person name="Murat C."/>
            <person name="Sun H."/>
            <person name="Tunlid A."/>
            <person name="Henrissat B."/>
            <person name="Grigoriev I.V."/>
            <person name="Hibbett D.S."/>
            <person name="Martin F."/>
            <person name="Nordberg H.P."/>
            <person name="Cantor M.N."/>
            <person name="Hua S.X."/>
        </authorList>
    </citation>
    <scope>NUCLEOTIDE SEQUENCE [LARGE SCALE GENOMIC DNA]</scope>
    <source>
        <strain evidence="1 2">Zn</strain>
    </source>
</reference>
<name>A0A0C3CXS9_OIDMZ</name>
<dbReference type="Proteomes" id="UP000054321">
    <property type="component" value="Unassembled WGS sequence"/>
</dbReference>
<dbReference type="AlphaFoldDB" id="A0A0C3CXS9"/>
<gene>
    <name evidence="1" type="ORF">OIDMADRAFT_158705</name>
</gene>
<reference evidence="2" key="2">
    <citation type="submission" date="2015-01" db="EMBL/GenBank/DDBJ databases">
        <title>Evolutionary Origins and Diversification of the Mycorrhizal Mutualists.</title>
        <authorList>
            <consortium name="DOE Joint Genome Institute"/>
            <consortium name="Mycorrhizal Genomics Consortium"/>
            <person name="Kohler A."/>
            <person name="Kuo A."/>
            <person name="Nagy L.G."/>
            <person name="Floudas D."/>
            <person name="Copeland A."/>
            <person name="Barry K.W."/>
            <person name="Cichocki N."/>
            <person name="Veneault-Fourrey C."/>
            <person name="LaButti K."/>
            <person name="Lindquist E.A."/>
            <person name="Lipzen A."/>
            <person name="Lundell T."/>
            <person name="Morin E."/>
            <person name="Murat C."/>
            <person name="Riley R."/>
            <person name="Ohm R."/>
            <person name="Sun H."/>
            <person name="Tunlid A."/>
            <person name="Henrissat B."/>
            <person name="Grigoriev I.V."/>
            <person name="Hibbett D.S."/>
            <person name="Martin F."/>
        </authorList>
    </citation>
    <scope>NUCLEOTIDE SEQUENCE [LARGE SCALE GENOMIC DNA]</scope>
    <source>
        <strain evidence="2">Zn</strain>
    </source>
</reference>
<protein>
    <submittedName>
        <fullName evidence="1">Uncharacterized protein</fullName>
    </submittedName>
</protein>
<organism evidence="1 2">
    <name type="scientific">Oidiodendron maius (strain Zn)</name>
    <dbReference type="NCBI Taxonomy" id="913774"/>
    <lineage>
        <taxon>Eukaryota</taxon>
        <taxon>Fungi</taxon>
        <taxon>Dikarya</taxon>
        <taxon>Ascomycota</taxon>
        <taxon>Pezizomycotina</taxon>
        <taxon>Leotiomycetes</taxon>
        <taxon>Leotiomycetes incertae sedis</taxon>
        <taxon>Myxotrichaceae</taxon>
        <taxon>Oidiodendron</taxon>
    </lineage>
</organism>
<proteinExistence type="predicted"/>
<dbReference type="HOGENOM" id="CLU_123978_0_0_1"/>
<keyword evidence="2" id="KW-1185">Reference proteome</keyword>
<dbReference type="OrthoDB" id="5282002at2759"/>
<evidence type="ECO:0000313" key="1">
    <source>
        <dbReference type="EMBL" id="KIN03834.1"/>
    </source>
</evidence>
<evidence type="ECO:0000313" key="2">
    <source>
        <dbReference type="Proteomes" id="UP000054321"/>
    </source>
</evidence>
<accession>A0A0C3CXS9</accession>
<dbReference type="EMBL" id="KN832873">
    <property type="protein sequence ID" value="KIN03834.1"/>
    <property type="molecule type" value="Genomic_DNA"/>
</dbReference>
<sequence>MPSEPTQEQRSEVESRLKDTVESLLAHPQWKDPPNQNPTLYHVWDFVMRSLYMLSEYDNIKLGRRLQHPEQFQGGAGKGNAAAVRNFRDVCGRTMMLKLLVNDTRGITAMMTGNAGAPIDFGKNVKDAVEALDKACP</sequence>